<dbReference type="GO" id="GO:0030983">
    <property type="term" value="F:mismatched DNA binding"/>
    <property type="evidence" value="ECO:0007669"/>
    <property type="project" value="TreeGrafter"/>
</dbReference>
<evidence type="ECO:0000259" key="2">
    <source>
        <dbReference type="Pfam" id="PF16278"/>
    </source>
</evidence>
<dbReference type="PANTHER" id="PTHR12486">
    <property type="entry name" value="APRATAXIN-RELATED"/>
    <property type="match status" value="1"/>
</dbReference>
<dbReference type="AlphaFoldDB" id="A0A371DW50"/>
<accession>A0A371DW50</accession>
<keyword evidence="4" id="KW-1185">Reference proteome</keyword>
<dbReference type="InterPro" id="IPR019808">
    <property type="entry name" value="Histidine_triad_CS"/>
</dbReference>
<evidence type="ECO:0000313" key="3">
    <source>
        <dbReference type="EMBL" id="RDX56735.1"/>
    </source>
</evidence>
<dbReference type="PROSITE" id="PS00892">
    <property type="entry name" value="HIT_1"/>
    <property type="match status" value="1"/>
</dbReference>
<organism evidence="3 4">
    <name type="scientific">Lentinus brumalis</name>
    <dbReference type="NCBI Taxonomy" id="2498619"/>
    <lineage>
        <taxon>Eukaryota</taxon>
        <taxon>Fungi</taxon>
        <taxon>Dikarya</taxon>
        <taxon>Basidiomycota</taxon>
        <taxon>Agaricomycotina</taxon>
        <taxon>Agaricomycetes</taxon>
        <taxon>Polyporales</taxon>
        <taxon>Polyporaceae</taxon>
        <taxon>Lentinus</taxon>
    </lineage>
</organism>
<dbReference type="GO" id="GO:1990165">
    <property type="term" value="F:single-strand break-containing DNA binding"/>
    <property type="evidence" value="ECO:0007669"/>
    <property type="project" value="TreeGrafter"/>
</dbReference>
<name>A0A371DW50_9APHY</name>
<dbReference type="InterPro" id="IPR036265">
    <property type="entry name" value="HIT-like_sf"/>
</dbReference>
<sequence length="272" mass="31249">MAHLTVLRGYADRTDPATLPDTIRLCHSDFSVTVFDKYPKSIFHFLLLPLIRPPYTAQDLRDLRTVLQLPREQAKALLQNMRRDALVAKALIEEEMLARHSFKWDIQMGFHAVPSLEHIHLHIMSTDFNGGFIKSKKHLNSFHPKVGFFLHIDDVLSWFEPDVAPTWFAMKSDIDRHEYEKLLKEDMMCPHCDKAIKTIPKMKDHLRAAWNDRVKEESNKAARAIAARAMARSKRKHEEQEAAETDGDDAQSPPAKRVETDSSRAVESTQAS</sequence>
<dbReference type="Pfam" id="PF16278">
    <property type="entry name" value="zf-C2HE"/>
    <property type="match status" value="1"/>
</dbReference>
<dbReference type="STRING" id="139420.A0A371DW50"/>
<dbReference type="GO" id="GO:0003725">
    <property type="term" value="F:double-stranded RNA binding"/>
    <property type="evidence" value="ECO:0007669"/>
    <property type="project" value="TreeGrafter"/>
</dbReference>
<dbReference type="PANTHER" id="PTHR12486:SF4">
    <property type="entry name" value="APRATAXIN"/>
    <property type="match status" value="1"/>
</dbReference>
<dbReference type="Gene3D" id="3.30.428.10">
    <property type="entry name" value="HIT-like"/>
    <property type="match status" value="1"/>
</dbReference>
<dbReference type="EMBL" id="KZ857380">
    <property type="protein sequence ID" value="RDX56735.1"/>
    <property type="molecule type" value="Genomic_DNA"/>
</dbReference>
<dbReference type="OrthoDB" id="3512845at2759"/>
<proteinExistence type="predicted"/>
<feature type="domain" description="Aprataxin C2HE/C2H2/C2HC zinc finger" evidence="2">
    <location>
        <begin position="146"/>
        <end position="211"/>
    </location>
</feature>
<dbReference type="Pfam" id="PF11969">
    <property type="entry name" value="DcpS_C"/>
    <property type="match status" value="1"/>
</dbReference>
<dbReference type="SUPFAM" id="SSF54197">
    <property type="entry name" value="HIT-like"/>
    <property type="match status" value="1"/>
</dbReference>
<gene>
    <name evidence="3" type="ORF">OH76DRAFT_1395856</name>
</gene>
<feature type="region of interest" description="Disordered" evidence="1">
    <location>
        <begin position="225"/>
        <end position="272"/>
    </location>
</feature>
<dbReference type="InterPro" id="IPR032566">
    <property type="entry name" value="Znf-C2HE"/>
</dbReference>
<evidence type="ECO:0000256" key="1">
    <source>
        <dbReference type="SAM" id="MobiDB-lite"/>
    </source>
</evidence>
<dbReference type="Proteomes" id="UP000256964">
    <property type="component" value="Unassembled WGS sequence"/>
</dbReference>
<dbReference type="GO" id="GO:0033699">
    <property type="term" value="F:DNA 5'-adenosine monophosphate hydrolase activity"/>
    <property type="evidence" value="ECO:0007669"/>
    <property type="project" value="TreeGrafter"/>
</dbReference>
<reference evidence="3 4" key="1">
    <citation type="journal article" date="2018" name="Biotechnol. Biofuels">
        <title>Integrative visual omics of the white-rot fungus Polyporus brumalis exposes the biotechnological potential of its oxidative enzymes for delignifying raw plant biomass.</title>
        <authorList>
            <person name="Miyauchi S."/>
            <person name="Rancon A."/>
            <person name="Drula E."/>
            <person name="Hage H."/>
            <person name="Chaduli D."/>
            <person name="Favel A."/>
            <person name="Grisel S."/>
            <person name="Henrissat B."/>
            <person name="Herpoel-Gimbert I."/>
            <person name="Ruiz-Duenas F.J."/>
            <person name="Chevret D."/>
            <person name="Hainaut M."/>
            <person name="Lin J."/>
            <person name="Wang M."/>
            <person name="Pangilinan J."/>
            <person name="Lipzen A."/>
            <person name="Lesage-Meessen L."/>
            <person name="Navarro D."/>
            <person name="Riley R."/>
            <person name="Grigoriev I.V."/>
            <person name="Zhou S."/>
            <person name="Raouche S."/>
            <person name="Rosso M.N."/>
        </authorList>
    </citation>
    <scope>NUCLEOTIDE SEQUENCE [LARGE SCALE GENOMIC DNA]</scope>
    <source>
        <strain evidence="3 4">BRFM 1820</strain>
    </source>
</reference>
<dbReference type="GO" id="GO:0005634">
    <property type="term" value="C:nucleus"/>
    <property type="evidence" value="ECO:0007669"/>
    <property type="project" value="TreeGrafter"/>
</dbReference>
<dbReference type="GO" id="GO:0003697">
    <property type="term" value="F:single-stranded DNA binding"/>
    <property type="evidence" value="ECO:0007669"/>
    <property type="project" value="TreeGrafter"/>
</dbReference>
<dbReference type="GO" id="GO:0000012">
    <property type="term" value="P:single strand break repair"/>
    <property type="evidence" value="ECO:0007669"/>
    <property type="project" value="TreeGrafter"/>
</dbReference>
<protein>
    <recommendedName>
        <fullName evidence="2">Aprataxin C2HE/C2H2/C2HC zinc finger domain-containing protein</fullName>
    </recommendedName>
</protein>
<evidence type="ECO:0000313" key="4">
    <source>
        <dbReference type="Proteomes" id="UP000256964"/>
    </source>
</evidence>